<comment type="caution">
    <text evidence="3">The sequence shown here is derived from an EMBL/GenBank/DDBJ whole genome shotgun (WGS) entry which is preliminary data.</text>
</comment>
<accession>A0AAE0P6R0</accession>
<sequence length="493" mass="52261">MSAAAVLLTSFAVAPLTQAAVSYPTRLSEGSGVAMAAMSDSYTPSKTRPVLNDNLDAREKQAIQIGLYHAVGAKVPHISPICSSGECYWRNFSTLAVCAAVVDVSDKLVVSEQTSPSTLGISLGVGNGDEPVHNARLSSASVLIGSTSTCNLNMSSPVVQAPTGQKDNFLPAATSLAFSESDARVSSAVANFFVVYTNQTADLDRQSTAFRAAEVLLHFCVNKYEVSTAQGVSITTLIGSSTVVAVEAEEAVPVAVAGRTALSNASENLSNSGLAANVVLRSTADNKDYSVQRDDVRLLNRYIQTVFSGTYSYRHGTRIAGWTAAGDVFGTAMFERDEESGGTTSFGDPGLLAVIGNVSQNVATSMTNAIRAIDNKEDGIVLITESYIRVQWSWLAFLASQVAISTMFLLGIMVQTAVWKVKIVKGSAIATLFAITAKDKAALELERGEGEESPGMDFETNGMTRKLESLTCRLTQANRGWALDLARREIEGT</sequence>
<keyword evidence="2" id="KW-0732">Signal</keyword>
<feature type="chain" id="PRO_5042282835" evidence="2">
    <location>
        <begin position="20"/>
        <end position="493"/>
    </location>
</feature>
<evidence type="ECO:0000256" key="1">
    <source>
        <dbReference type="SAM" id="Phobius"/>
    </source>
</evidence>
<dbReference type="EMBL" id="JAULSW010000001">
    <property type="protein sequence ID" value="KAK3394351.1"/>
    <property type="molecule type" value="Genomic_DNA"/>
</dbReference>
<evidence type="ECO:0000313" key="4">
    <source>
        <dbReference type="Proteomes" id="UP001285441"/>
    </source>
</evidence>
<reference evidence="3" key="1">
    <citation type="journal article" date="2023" name="Mol. Phylogenet. Evol.">
        <title>Genome-scale phylogeny and comparative genomics of the fungal order Sordariales.</title>
        <authorList>
            <person name="Hensen N."/>
            <person name="Bonometti L."/>
            <person name="Westerberg I."/>
            <person name="Brannstrom I.O."/>
            <person name="Guillou S."/>
            <person name="Cros-Aarteil S."/>
            <person name="Calhoun S."/>
            <person name="Haridas S."/>
            <person name="Kuo A."/>
            <person name="Mondo S."/>
            <person name="Pangilinan J."/>
            <person name="Riley R."/>
            <person name="LaButti K."/>
            <person name="Andreopoulos B."/>
            <person name="Lipzen A."/>
            <person name="Chen C."/>
            <person name="Yan M."/>
            <person name="Daum C."/>
            <person name="Ng V."/>
            <person name="Clum A."/>
            <person name="Steindorff A."/>
            <person name="Ohm R.A."/>
            <person name="Martin F."/>
            <person name="Silar P."/>
            <person name="Natvig D.O."/>
            <person name="Lalanne C."/>
            <person name="Gautier V."/>
            <person name="Ament-Velasquez S.L."/>
            <person name="Kruys A."/>
            <person name="Hutchinson M.I."/>
            <person name="Powell A.J."/>
            <person name="Barry K."/>
            <person name="Miller A.N."/>
            <person name="Grigoriev I.V."/>
            <person name="Debuchy R."/>
            <person name="Gladieux P."/>
            <person name="Hiltunen Thoren M."/>
            <person name="Johannesson H."/>
        </authorList>
    </citation>
    <scope>NUCLEOTIDE SEQUENCE</scope>
    <source>
        <strain evidence="3">CBS 232.78</strain>
    </source>
</reference>
<keyword evidence="1" id="KW-0472">Membrane</keyword>
<proteinExistence type="predicted"/>
<feature type="signal peptide" evidence="2">
    <location>
        <begin position="1"/>
        <end position="19"/>
    </location>
</feature>
<keyword evidence="4" id="KW-1185">Reference proteome</keyword>
<feature type="transmembrane region" description="Helical" evidence="1">
    <location>
        <begin position="392"/>
        <end position="414"/>
    </location>
</feature>
<organism evidence="3 4">
    <name type="scientific">Podospora didyma</name>
    <dbReference type="NCBI Taxonomy" id="330526"/>
    <lineage>
        <taxon>Eukaryota</taxon>
        <taxon>Fungi</taxon>
        <taxon>Dikarya</taxon>
        <taxon>Ascomycota</taxon>
        <taxon>Pezizomycotina</taxon>
        <taxon>Sordariomycetes</taxon>
        <taxon>Sordariomycetidae</taxon>
        <taxon>Sordariales</taxon>
        <taxon>Podosporaceae</taxon>
        <taxon>Podospora</taxon>
    </lineage>
</organism>
<dbReference type="Proteomes" id="UP001285441">
    <property type="component" value="Unassembled WGS sequence"/>
</dbReference>
<dbReference type="AlphaFoldDB" id="A0AAE0P6R0"/>
<evidence type="ECO:0000256" key="2">
    <source>
        <dbReference type="SAM" id="SignalP"/>
    </source>
</evidence>
<keyword evidence="1" id="KW-0812">Transmembrane</keyword>
<dbReference type="PANTHER" id="PTHR35394:SF5">
    <property type="entry name" value="DUF3176 DOMAIN-CONTAINING PROTEIN"/>
    <property type="match status" value="1"/>
</dbReference>
<evidence type="ECO:0000313" key="3">
    <source>
        <dbReference type="EMBL" id="KAK3394351.1"/>
    </source>
</evidence>
<gene>
    <name evidence="3" type="ORF">B0H63DRAFT_43517</name>
</gene>
<keyword evidence="1" id="KW-1133">Transmembrane helix</keyword>
<name>A0AAE0P6R0_9PEZI</name>
<dbReference type="PANTHER" id="PTHR35394">
    <property type="entry name" value="DUF3176 DOMAIN-CONTAINING PROTEIN"/>
    <property type="match status" value="1"/>
</dbReference>
<protein>
    <submittedName>
        <fullName evidence="3">Uncharacterized protein</fullName>
    </submittedName>
</protein>
<reference evidence="3" key="2">
    <citation type="submission" date="2023-06" db="EMBL/GenBank/DDBJ databases">
        <authorList>
            <consortium name="Lawrence Berkeley National Laboratory"/>
            <person name="Haridas S."/>
            <person name="Hensen N."/>
            <person name="Bonometti L."/>
            <person name="Westerberg I."/>
            <person name="Brannstrom I.O."/>
            <person name="Guillou S."/>
            <person name="Cros-Aarteil S."/>
            <person name="Calhoun S."/>
            <person name="Kuo A."/>
            <person name="Mondo S."/>
            <person name="Pangilinan J."/>
            <person name="Riley R."/>
            <person name="LaButti K."/>
            <person name="Andreopoulos B."/>
            <person name="Lipzen A."/>
            <person name="Chen C."/>
            <person name="Yanf M."/>
            <person name="Daum C."/>
            <person name="Ng V."/>
            <person name="Clum A."/>
            <person name="Steindorff A."/>
            <person name="Ohm R."/>
            <person name="Martin F."/>
            <person name="Silar P."/>
            <person name="Natvig D."/>
            <person name="Lalanne C."/>
            <person name="Gautier V."/>
            <person name="Ament-velasquez S.L."/>
            <person name="Kruys A."/>
            <person name="Hutchinson M.I."/>
            <person name="Powell A.J."/>
            <person name="Barry K."/>
            <person name="Miller A.N."/>
            <person name="Grigoriev I.V."/>
            <person name="Debuchy R."/>
            <person name="Gladieux P."/>
            <person name="Thoren M.H."/>
            <person name="Johannesson H."/>
        </authorList>
    </citation>
    <scope>NUCLEOTIDE SEQUENCE</scope>
    <source>
        <strain evidence="3">CBS 232.78</strain>
    </source>
</reference>